<feature type="binding site" evidence="18">
    <location>
        <begin position="263"/>
        <end position="268"/>
    </location>
    <ligand>
        <name>substrate</name>
    </ligand>
</feature>
<dbReference type="STRING" id="82801.SAMN04488506_0777"/>
<dbReference type="PANTHER" id="PTHR11953:SF0">
    <property type="entry name" value="EXOSOME COMPLEX COMPONENT RRP41"/>
    <property type="match status" value="1"/>
</dbReference>
<dbReference type="GO" id="GO:0009146">
    <property type="term" value="P:purine nucleoside triphosphate catabolic process"/>
    <property type="evidence" value="ECO:0007669"/>
    <property type="project" value="UniProtKB-UniRule"/>
</dbReference>
<dbReference type="OrthoDB" id="9807456at2"/>
<dbReference type="HAMAP" id="MF_00564">
    <property type="entry name" value="RNase_PH"/>
    <property type="match status" value="1"/>
</dbReference>
<dbReference type="InterPro" id="IPR018336">
    <property type="entry name" value="RNase_PH_CS"/>
</dbReference>
<keyword evidence="23" id="KW-1185">Reference proteome</keyword>
<comment type="function">
    <text evidence="18">Pyrophosphatase that catalyzes the hydrolysis of nucleoside triphosphates to their monophosphate derivatives, with a high preference for the non-canonical purine nucleotides XTP (xanthosine triphosphate), dITP (deoxyinosine triphosphate) and ITP. Seems to function as a house-cleaning enzyme that removes non-canonical purine nucleotides from the nucleotide pool, thus preventing their incorporation into DNA/RNA and avoiding chromosomal lesions.</text>
</comment>
<evidence type="ECO:0000256" key="15">
    <source>
        <dbReference type="ARBA" id="ARBA00051875"/>
    </source>
</evidence>
<dbReference type="GO" id="GO:0031125">
    <property type="term" value="P:rRNA 3'-end processing"/>
    <property type="evidence" value="ECO:0007669"/>
    <property type="project" value="UniProtKB-ARBA"/>
</dbReference>
<feature type="binding site" evidence="17">
    <location>
        <position position="86"/>
    </location>
    <ligand>
        <name>phosphate</name>
        <dbReference type="ChEBI" id="CHEBI:43474"/>
        <note>substrate</note>
    </ligand>
</feature>
<proteinExistence type="inferred from homology"/>
<evidence type="ECO:0000256" key="14">
    <source>
        <dbReference type="ARBA" id="ARBA00023080"/>
    </source>
</evidence>
<keyword evidence="10 18" id="KW-0547">Nucleotide-binding</keyword>
<dbReference type="GO" id="GO:0036222">
    <property type="term" value="F:XTP diphosphatase activity"/>
    <property type="evidence" value="ECO:0007669"/>
    <property type="project" value="UniProtKB-UniRule"/>
</dbReference>
<comment type="subunit">
    <text evidence="17">Homohexameric ring arranged as a trimer of dimers.</text>
</comment>
<feature type="binding site" evidence="18">
    <location>
        <begin position="436"/>
        <end position="437"/>
    </location>
    <ligand>
        <name>substrate</name>
    </ligand>
</feature>
<dbReference type="GO" id="GO:0046872">
    <property type="term" value="F:metal ion binding"/>
    <property type="evidence" value="ECO:0007669"/>
    <property type="project" value="UniProtKB-KW"/>
</dbReference>
<reference evidence="22 23" key="1">
    <citation type="submission" date="2016-10" db="EMBL/GenBank/DDBJ databases">
        <authorList>
            <person name="de Groot N.N."/>
        </authorList>
    </citation>
    <scope>NUCLEOTIDE SEQUENCE [LARGE SCALE GENOMIC DNA]</scope>
    <source>
        <strain evidence="22 23">DSM 20581</strain>
    </source>
</reference>
<organism evidence="22 23">
    <name type="scientific">Desemzia incerta</name>
    <dbReference type="NCBI Taxonomy" id="82801"/>
    <lineage>
        <taxon>Bacteria</taxon>
        <taxon>Bacillati</taxon>
        <taxon>Bacillota</taxon>
        <taxon>Bacilli</taxon>
        <taxon>Lactobacillales</taxon>
        <taxon>Carnobacteriaceae</taxon>
        <taxon>Desemzia</taxon>
    </lineage>
</organism>
<comment type="catalytic activity">
    <reaction evidence="15 18">
        <text>dITP + H2O = dIMP + diphosphate + H(+)</text>
        <dbReference type="Rhea" id="RHEA:28342"/>
        <dbReference type="ChEBI" id="CHEBI:15377"/>
        <dbReference type="ChEBI" id="CHEBI:15378"/>
        <dbReference type="ChEBI" id="CHEBI:33019"/>
        <dbReference type="ChEBI" id="CHEBI:61194"/>
        <dbReference type="ChEBI" id="CHEBI:61382"/>
        <dbReference type="EC" id="3.6.1.66"/>
    </reaction>
</comment>
<dbReference type="Pfam" id="PF01725">
    <property type="entry name" value="Ham1p_like"/>
    <property type="match status" value="1"/>
</dbReference>
<dbReference type="GO" id="GO:0016075">
    <property type="term" value="P:rRNA catabolic process"/>
    <property type="evidence" value="ECO:0007669"/>
    <property type="project" value="UniProtKB-UniRule"/>
</dbReference>
<evidence type="ECO:0000256" key="6">
    <source>
        <dbReference type="ARBA" id="ARBA00022679"/>
    </source>
</evidence>
<dbReference type="GO" id="GO:0017111">
    <property type="term" value="F:ribonucleoside triphosphate phosphatase activity"/>
    <property type="evidence" value="ECO:0007669"/>
    <property type="project" value="InterPro"/>
</dbReference>
<dbReference type="InterPro" id="IPR020922">
    <property type="entry name" value="dITP/XTP_pyrophosphatase"/>
</dbReference>
<sequence length="457" mass="50485">MRNDNRKITELRKITIEPNYLLHPEGSVLISIGNTKVICTATVEDQVPRFLRGQNSGWIHAEYNMLPRATQQRKQRDAVRGQINGRTMEIQRMIARSLRSIVDLKKLGERTMVVDCDVIQADGGTRTASITGGFVALSLAVQKLVNQQLVKETPILDNIAAISVGMTSEEDILLDLDFSEDSTAAVDMNLVMTSSGKFVEIQGAGEKAPFSKEQMNEMMEVGEAGILQLFDVQNKAIREGNRMNQNLAPLDLSKSKKEILIATRNKGKAAEFESLFGKKGFAVKTLLDYPDIPDVEETGTTFAENALLKAETIADKLNMLVLADDSGLKVDYLDGNPGVYSARYAGERKSDAANNAKLLHELTNVPPEKRTAQFHCTLALAAPGKDSLVVEGEVDGRILSIPHGENGFGYDPLFFVAEKNKTMAEMTEEEKNAISHRAKALINLEKVWDEWISMLDK</sequence>
<evidence type="ECO:0000256" key="10">
    <source>
        <dbReference type="ARBA" id="ARBA00022741"/>
    </source>
</evidence>
<comment type="catalytic activity">
    <reaction evidence="16 18">
        <text>XTP + H2O = XMP + diphosphate + H(+)</text>
        <dbReference type="Rhea" id="RHEA:28610"/>
        <dbReference type="ChEBI" id="CHEBI:15377"/>
        <dbReference type="ChEBI" id="CHEBI:15378"/>
        <dbReference type="ChEBI" id="CHEBI:33019"/>
        <dbReference type="ChEBI" id="CHEBI:57464"/>
        <dbReference type="ChEBI" id="CHEBI:61314"/>
        <dbReference type="EC" id="3.6.1.66"/>
    </reaction>
</comment>
<keyword evidence="13" id="KW-0694">RNA-binding</keyword>
<feature type="active site" description="Proton acceptor" evidence="18">
    <location>
        <position position="325"/>
    </location>
</feature>
<evidence type="ECO:0000256" key="3">
    <source>
        <dbReference type="ARBA" id="ARBA00011738"/>
    </source>
</evidence>
<dbReference type="Gene3D" id="3.30.230.70">
    <property type="entry name" value="GHMP Kinase, N-terminal domain"/>
    <property type="match status" value="1"/>
</dbReference>
<keyword evidence="8 17" id="KW-0548">Nucleotidyltransferase</keyword>
<dbReference type="FunFam" id="3.30.230.70:FF:000003">
    <property type="entry name" value="Ribonuclease PH"/>
    <property type="match status" value="1"/>
</dbReference>
<evidence type="ECO:0000256" key="19">
    <source>
        <dbReference type="RuleBase" id="RU003781"/>
    </source>
</evidence>
<dbReference type="Gene3D" id="3.90.950.10">
    <property type="match status" value="1"/>
</dbReference>
<dbReference type="GO" id="GO:0000049">
    <property type="term" value="F:tRNA binding"/>
    <property type="evidence" value="ECO:0007669"/>
    <property type="project" value="UniProtKB-UniRule"/>
</dbReference>
<keyword evidence="11 18" id="KW-0378">Hydrolase</keyword>
<evidence type="ECO:0000256" key="11">
    <source>
        <dbReference type="ARBA" id="ARBA00022801"/>
    </source>
</evidence>
<dbReference type="GO" id="GO:0000175">
    <property type="term" value="F:3'-5'-RNA exonuclease activity"/>
    <property type="evidence" value="ECO:0007669"/>
    <property type="project" value="UniProtKB-UniRule"/>
</dbReference>
<comment type="function">
    <text evidence="17">Phosphorolytic 3'-5' exoribonuclease that plays an important role in tRNA 3'-end maturation. Removes nucleotide residues following the 3'-CCA terminus of tRNAs; can also add nucleotides to the ends of RNA molecules by using nucleoside diphosphates as substrates, but this may not be physiologically important. Probably plays a role in initiation of 16S rRNA degradation (leading to ribosome degradation) during starvation.</text>
</comment>
<keyword evidence="14 18" id="KW-0546">Nucleotide metabolism</keyword>
<evidence type="ECO:0000256" key="16">
    <source>
        <dbReference type="ARBA" id="ARBA00052017"/>
    </source>
</evidence>
<dbReference type="SUPFAM" id="SSF52972">
    <property type="entry name" value="ITPase-like"/>
    <property type="match status" value="1"/>
</dbReference>
<accession>A0A1I5W562</accession>
<evidence type="ECO:0000256" key="13">
    <source>
        <dbReference type="ARBA" id="ARBA00022884"/>
    </source>
</evidence>
<protein>
    <recommendedName>
        <fullName evidence="17 18">Multifunctional fusion protein</fullName>
    </recommendedName>
    <domain>
        <recommendedName>
            <fullName evidence="18">dITP/XTP pyrophosphatase</fullName>
            <ecNumber evidence="18">3.6.1.66</ecNumber>
        </recommendedName>
        <alternativeName>
            <fullName evidence="18">Non-canonical purine NTP pyrophosphatase</fullName>
        </alternativeName>
        <alternativeName>
            <fullName evidence="18">Non-standard purine NTP pyrophosphatase</fullName>
        </alternativeName>
        <alternativeName>
            <fullName evidence="18">Nucleoside-triphosphate diphosphatase</fullName>
        </alternativeName>
        <alternativeName>
            <fullName evidence="18">Nucleoside-triphosphate pyrophosphatase</fullName>
            <shortName evidence="18">NTPase</shortName>
        </alternativeName>
    </domain>
    <domain>
        <recommendedName>
            <fullName evidence="17">Ribonuclease PH</fullName>
            <shortName evidence="17">RNase PH</shortName>
            <ecNumber evidence="17">2.7.7.56</ecNumber>
        </recommendedName>
        <alternativeName>
            <fullName evidence="17">tRNA nucleotidyltransferase</fullName>
        </alternativeName>
    </domain>
</protein>
<dbReference type="InterPro" id="IPR036345">
    <property type="entry name" value="ExoRNase_PH_dom2_sf"/>
</dbReference>
<evidence type="ECO:0000259" key="21">
    <source>
        <dbReference type="Pfam" id="PF03725"/>
    </source>
</evidence>
<dbReference type="InterPro" id="IPR020568">
    <property type="entry name" value="Ribosomal_Su5_D2-typ_SF"/>
</dbReference>
<evidence type="ECO:0000259" key="20">
    <source>
        <dbReference type="Pfam" id="PF01138"/>
    </source>
</evidence>
<dbReference type="InterPro" id="IPR029001">
    <property type="entry name" value="ITPase-like_fam"/>
</dbReference>
<dbReference type="Pfam" id="PF03725">
    <property type="entry name" value="RNase_PH_C"/>
    <property type="match status" value="1"/>
</dbReference>
<dbReference type="FunFam" id="3.90.950.10:FF:000001">
    <property type="entry name" value="dITP/XTP pyrophosphatase"/>
    <property type="match status" value="1"/>
</dbReference>
<dbReference type="PROSITE" id="PS01277">
    <property type="entry name" value="RIBONUCLEASE_PH"/>
    <property type="match status" value="1"/>
</dbReference>
<dbReference type="GO" id="GO:0009022">
    <property type="term" value="F:tRNA nucleotidyltransferase activity"/>
    <property type="evidence" value="ECO:0007669"/>
    <property type="project" value="UniProtKB-UniRule"/>
</dbReference>
<feature type="binding site" evidence="18">
    <location>
        <begin position="408"/>
        <end position="411"/>
    </location>
    <ligand>
        <name>substrate</name>
    </ligand>
</feature>
<keyword evidence="9 18" id="KW-0479">Metal-binding</keyword>
<dbReference type="Pfam" id="PF01138">
    <property type="entry name" value="RNase_PH"/>
    <property type="match status" value="1"/>
</dbReference>
<evidence type="ECO:0000313" key="23">
    <source>
        <dbReference type="Proteomes" id="UP000199136"/>
    </source>
</evidence>
<dbReference type="CDD" id="cd00515">
    <property type="entry name" value="HAM1"/>
    <property type="match status" value="1"/>
</dbReference>
<comment type="cofactor">
    <cofactor evidence="18">
        <name>Mg(2+)</name>
        <dbReference type="ChEBI" id="CHEBI:18420"/>
    </cofactor>
    <text evidence="18">Binds 1 Mg(2+) ion per subunit.</text>
</comment>
<dbReference type="AlphaFoldDB" id="A0A1I5W562"/>
<dbReference type="InterPro" id="IPR002637">
    <property type="entry name" value="RdgB/HAM1"/>
</dbReference>
<dbReference type="NCBIfam" id="NF011397">
    <property type="entry name" value="PRK14822.1"/>
    <property type="match status" value="1"/>
</dbReference>
<dbReference type="GO" id="GO:0008033">
    <property type="term" value="P:tRNA processing"/>
    <property type="evidence" value="ECO:0007669"/>
    <property type="project" value="UniProtKB-UniRule"/>
</dbReference>
<keyword evidence="5 17" id="KW-0820">tRNA-binding</keyword>
<dbReference type="GO" id="GO:0036220">
    <property type="term" value="F:ITP diphosphatase activity"/>
    <property type="evidence" value="ECO:0007669"/>
    <property type="project" value="UniProtKB-UniRule"/>
</dbReference>
<dbReference type="EC" id="2.7.7.56" evidence="17"/>
<comment type="similarity">
    <text evidence="2 18 19">Belongs to the HAM1 NTPase family.</text>
</comment>
<comment type="catalytic activity">
    <reaction evidence="18">
        <text>ITP + H2O = IMP + diphosphate + H(+)</text>
        <dbReference type="Rhea" id="RHEA:29399"/>
        <dbReference type="ChEBI" id="CHEBI:15377"/>
        <dbReference type="ChEBI" id="CHEBI:15378"/>
        <dbReference type="ChEBI" id="CHEBI:33019"/>
        <dbReference type="ChEBI" id="CHEBI:58053"/>
        <dbReference type="ChEBI" id="CHEBI:61402"/>
        <dbReference type="EC" id="3.6.1.66"/>
    </reaction>
</comment>
<keyword evidence="7 17" id="KW-0819">tRNA processing</keyword>
<evidence type="ECO:0000256" key="9">
    <source>
        <dbReference type="ARBA" id="ARBA00022723"/>
    </source>
</evidence>
<dbReference type="EMBL" id="FOXW01000002">
    <property type="protein sequence ID" value="SFQ14859.1"/>
    <property type="molecule type" value="Genomic_DNA"/>
</dbReference>
<dbReference type="NCBIfam" id="TIGR01966">
    <property type="entry name" value="RNasePH"/>
    <property type="match status" value="1"/>
</dbReference>
<evidence type="ECO:0000313" key="22">
    <source>
        <dbReference type="EMBL" id="SFQ14859.1"/>
    </source>
</evidence>
<dbReference type="InterPro" id="IPR002381">
    <property type="entry name" value="RNase_PH_bac-type"/>
</dbReference>
<evidence type="ECO:0000256" key="8">
    <source>
        <dbReference type="ARBA" id="ARBA00022695"/>
    </source>
</evidence>
<dbReference type="GO" id="GO:0000166">
    <property type="term" value="F:nucleotide binding"/>
    <property type="evidence" value="ECO:0007669"/>
    <property type="project" value="UniProtKB-KW"/>
</dbReference>
<dbReference type="HAMAP" id="MF_01405">
    <property type="entry name" value="Non_canon_purine_NTPase"/>
    <property type="match status" value="1"/>
</dbReference>
<name>A0A1I5W562_9LACT</name>
<feature type="domain" description="Exoribonuclease phosphorolytic" evidence="20">
    <location>
        <begin position="10"/>
        <end position="140"/>
    </location>
</feature>
<dbReference type="GO" id="GO:0035870">
    <property type="term" value="F:dITP diphosphatase activity"/>
    <property type="evidence" value="ECO:0007669"/>
    <property type="project" value="UniProtKB-UniRule"/>
</dbReference>
<dbReference type="GO" id="GO:0009117">
    <property type="term" value="P:nucleotide metabolic process"/>
    <property type="evidence" value="ECO:0007669"/>
    <property type="project" value="UniProtKB-KW"/>
</dbReference>
<keyword evidence="4 17" id="KW-0698">rRNA processing</keyword>
<keyword evidence="6 17" id="KW-0808">Transferase</keyword>
<comment type="subunit">
    <text evidence="3 18">Homodimer.</text>
</comment>
<evidence type="ECO:0000256" key="7">
    <source>
        <dbReference type="ARBA" id="ARBA00022694"/>
    </source>
</evidence>
<dbReference type="SUPFAM" id="SSF55666">
    <property type="entry name" value="Ribonuclease PH domain 2-like"/>
    <property type="match status" value="1"/>
</dbReference>
<evidence type="ECO:0000256" key="17">
    <source>
        <dbReference type="HAMAP-Rule" id="MF_00564"/>
    </source>
</evidence>
<comment type="catalytic activity">
    <reaction evidence="17">
        <text>tRNA(n+1) + phosphate = tRNA(n) + a ribonucleoside 5'-diphosphate</text>
        <dbReference type="Rhea" id="RHEA:10628"/>
        <dbReference type="Rhea" id="RHEA-COMP:17343"/>
        <dbReference type="Rhea" id="RHEA-COMP:17344"/>
        <dbReference type="ChEBI" id="CHEBI:43474"/>
        <dbReference type="ChEBI" id="CHEBI:57930"/>
        <dbReference type="ChEBI" id="CHEBI:173114"/>
        <dbReference type="EC" id="2.7.7.56"/>
    </reaction>
</comment>
<evidence type="ECO:0000256" key="5">
    <source>
        <dbReference type="ARBA" id="ARBA00022555"/>
    </source>
</evidence>
<dbReference type="Proteomes" id="UP000199136">
    <property type="component" value="Unassembled WGS sequence"/>
</dbReference>
<dbReference type="PANTHER" id="PTHR11953">
    <property type="entry name" value="EXOSOME COMPLEX COMPONENT"/>
    <property type="match status" value="1"/>
</dbReference>
<dbReference type="SUPFAM" id="SSF54211">
    <property type="entry name" value="Ribosomal protein S5 domain 2-like"/>
    <property type="match status" value="1"/>
</dbReference>
<evidence type="ECO:0000256" key="12">
    <source>
        <dbReference type="ARBA" id="ARBA00022842"/>
    </source>
</evidence>
<feature type="binding site" evidence="18">
    <location>
        <position position="431"/>
    </location>
    <ligand>
        <name>substrate</name>
    </ligand>
</feature>
<dbReference type="InterPro" id="IPR027408">
    <property type="entry name" value="PNPase/RNase_PH_dom_sf"/>
</dbReference>
<dbReference type="EC" id="3.6.1.66" evidence="18"/>
<dbReference type="InterPro" id="IPR050080">
    <property type="entry name" value="RNase_PH"/>
</dbReference>
<evidence type="ECO:0000256" key="18">
    <source>
        <dbReference type="HAMAP-Rule" id="MF_01405"/>
    </source>
</evidence>
<evidence type="ECO:0000256" key="2">
    <source>
        <dbReference type="ARBA" id="ARBA00008023"/>
    </source>
</evidence>
<dbReference type="RefSeq" id="WP_092479832.1">
    <property type="nucleotide sequence ID" value="NZ_FOXW01000002.1"/>
</dbReference>
<keyword evidence="12 18" id="KW-0460">Magnesium</keyword>
<feature type="domain" description="Exoribonuclease phosphorolytic" evidence="21">
    <location>
        <begin position="159"/>
        <end position="224"/>
    </location>
</feature>
<evidence type="ECO:0000256" key="4">
    <source>
        <dbReference type="ARBA" id="ARBA00022552"/>
    </source>
</evidence>
<dbReference type="NCBIfam" id="TIGR00042">
    <property type="entry name" value="RdgB/HAM1 family non-canonical purine NTP pyrophosphatase"/>
    <property type="match status" value="1"/>
</dbReference>
<feature type="binding site" evidence="18">
    <location>
        <position position="325"/>
    </location>
    <ligand>
        <name>Mg(2+)</name>
        <dbReference type="ChEBI" id="CHEBI:18420"/>
    </ligand>
</feature>
<dbReference type="InterPro" id="IPR015847">
    <property type="entry name" value="ExoRNase_PH_dom2"/>
</dbReference>
<feature type="binding site" evidence="17">
    <location>
        <begin position="124"/>
        <end position="126"/>
    </location>
    <ligand>
        <name>phosphate</name>
        <dbReference type="ChEBI" id="CHEBI:43474"/>
        <note>substrate</note>
    </ligand>
</feature>
<comment type="similarity">
    <text evidence="1 17">Belongs to the RNase PH family.</text>
</comment>
<dbReference type="InterPro" id="IPR001247">
    <property type="entry name" value="ExoRNase_PH_dom1"/>
</dbReference>
<feature type="binding site" evidence="18">
    <location>
        <position position="296"/>
    </location>
    <ligand>
        <name>Mg(2+)</name>
        <dbReference type="ChEBI" id="CHEBI:18420"/>
    </ligand>
</feature>
<feature type="binding site" evidence="18">
    <location>
        <position position="326"/>
    </location>
    <ligand>
        <name>substrate</name>
    </ligand>
</feature>
<gene>
    <name evidence="17" type="primary">rph</name>
    <name evidence="22" type="ORF">SAMN04488506_0777</name>
</gene>
<dbReference type="CDD" id="cd11362">
    <property type="entry name" value="RNase_PH_bact"/>
    <property type="match status" value="1"/>
</dbReference>
<evidence type="ECO:0000256" key="1">
    <source>
        <dbReference type="ARBA" id="ARBA00006678"/>
    </source>
</evidence>